<evidence type="ECO:0000256" key="2">
    <source>
        <dbReference type="ARBA" id="ARBA00009597"/>
    </source>
</evidence>
<keyword evidence="6" id="KW-0812">Transmembrane</keyword>
<evidence type="ECO:0000313" key="8">
    <source>
        <dbReference type="EMBL" id="MBB3064046.1"/>
    </source>
</evidence>
<keyword evidence="6" id="KW-1133">Transmembrane helix</keyword>
<dbReference type="GO" id="GO:0030150">
    <property type="term" value="P:protein import into mitochondrial matrix"/>
    <property type="evidence" value="ECO:0007669"/>
    <property type="project" value="TreeGrafter"/>
</dbReference>
<evidence type="ECO:0000256" key="4">
    <source>
        <dbReference type="ARBA" id="ARBA00023136"/>
    </source>
</evidence>
<dbReference type="SUPFAM" id="SSF54427">
    <property type="entry name" value="NTF2-like"/>
    <property type="match status" value="1"/>
</dbReference>
<dbReference type="EMBL" id="JACHXA010000001">
    <property type="protein sequence ID" value="MBB3064046.1"/>
    <property type="molecule type" value="Genomic_DNA"/>
</dbReference>
<dbReference type="GO" id="GO:0051087">
    <property type="term" value="F:protein-folding chaperone binding"/>
    <property type="evidence" value="ECO:0007669"/>
    <property type="project" value="TreeGrafter"/>
</dbReference>
<sequence>MNGFQFIDILILAVIAGVLFFRLRGVLGRRTGFDEPNDLTGFEDTEEGPGKKTAHPQDEDSVIQLPGNDRRESAMNAKPDVSGEGVSKAAEAGLTQIALADPDFDKGRFLQGATAAFEMIISAFAAGDTKTLRPLLARDVYEDFAGAIKAREADKQTLETTFVGMQKAEITDAELRDRTAYVTITFVSEQINVLKDEEGRILDGDPNKVSAITDIWTFARNTKSRDPNWSLVATDGGN</sequence>
<dbReference type="Gene3D" id="3.10.450.240">
    <property type="match status" value="1"/>
</dbReference>
<dbReference type="GO" id="GO:0016020">
    <property type="term" value="C:membrane"/>
    <property type="evidence" value="ECO:0007669"/>
    <property type="project" value="UniProtKB-SubCell"/>
</dbReference>
<dbReference type="RefSeq" id="WP_183414864.1">
    <property type="nucleotide sequence ID" value="NZ_JACHXA010000001.1"/>
</dbReference>
<gene>
    <name evidence="8" type="ORF">FHR98_000311</name>
</gene>
<dbReference type="NCBIfam" id="NF033779">
    <property type="entry name" value="Tim44_TimA_adap"/>
    <property type="match status" value="1"/>
</dbReference>
<comment type="similarity">
    <text evidence="2">Belongs to the Tim44 family.</text>
</comment>
<dbReference type="InterPro" id="IPR032710">
    <property type="entry name" value="NTF2-like_dom_sf"/>
</dbReference>
<dbReference type="InterPro" id="IPR016985">
    <property type="entry name" value="UCP031890_Tim44-rel"/>
</dbReference>
<dbReference type="Pfam" id="PF04280">
    <property type="entry name" value="Tim44"/>
    <property type="match status" value="1"/>
</dbReference>
<feature type="domain" description="Tim44-like" evidence="7">
    <location>
        <begin position="90"/>
        <end position="236"/>
    </location>
</feature>
<dbReference type="InterPro" id="IPR007379">
    <property type="entry name" value="Tim44-like_dom"/>
</dbReference>
<dbReference type="SMART" id="SM00978">
    <property type="entry name" value="Tim44"/>
    <property type="match status" value="1"/>
</dbReference>
<feature type="region of interest" description="Disordered" evidence="5">
    <location>
        <begin position="34"/>
        <end position="83"/>
    </location>
</feature>
<keyword evidence="4 6" id="KW-0472">Membrane</keyword>
<comment type="caution">
    <text evidence="8">The sequence shown here is derived from an EMBL/GenBank/DDBJ whole genome shotgun (WGS) entry which is preliminary data.</text>
</comment>
<evidence type="ECO:0000256" key="1">
    <source>
        <dbReference type="ARBA" id="ARBA00004370"/>
    </source>
</evidence>
<protein>
    <submittedName>
        <fullName evidence="8">Putative lipid-binding transport protein (Tim44 family)</fullName>
    </submittedName>
</protein>
<feature type="transmembrane region" description="Helical" evidence="6">
    <location>
        <begin position="6"/>
        <end position="23"/>
    </location>
</feature>
<dbReference type="PANTHER" id="PTHR10721">
    <property type="entry name" value="MITOCHONDRIAL IMPORT INNER MEMBRANE TRANSLOCASE SUBUNIT TIM44"/>
    <property type="match status" value="1"/>
</dbReference>
<reference evidence="8 9" key="1">
    <citation type="submission" date="2020-08" db="EMBL/GenBank/DDBJ databases">
        <title>Genomic Encyclopedia of Type Strains, Phase III (KMG-III): the genomes of soil and plant-associated and newly described type strains.</title>
        <authorList>
            <person name="Whitman W."/>
        </authorList>
    </citation>
    <scope>NUCLEOTIDE SEQUENCE [LARGE SCALE GENOMIC DNA]</scope>
    <source>
        <strain evidence="8 9">CECT 8803</strain>
    </source>
</reference>
<evidence type="ECO:0000259" key="7">
    <source>
        <dbReference type="SMART" id="SM00978"/>
    </source>
</evidence>
<dbReference type="Proteomes" id="UP000581135">
    <property type="component" value="Unassembled WGS sequence"/>
</dbReference>
<dbReference type="PANTHER" id="PTHR10721:SF1">
    <property type="entry name" value="MITOCHONDRIAL IMPORT INNER MEMBRANE TRANSLOCASE SUBUNIT TIM44"/>
    <property type="match status" value="1"/>
</dbReference>
<comment type="subcellular location">
    <subcellularLocation>
        <location evidence="1">Membrane</location>
    </subcellularLocation>
</comment>
<keyword evidence="9" id="KW-1185">Reference proteome</keyword>
<keyword evidence="3" id="KW-0809">Transit peptide</keyword>
<dbReference type="PIRSF" id="PIRSF031890">
    <property type="entry name" value="UCP031890_transporter_Tim44"/>
    <property type="match status" value="1"/>
</dbReference>
<evidence type="ECO:0000256" key="5">
    <source>
        <dbReference type="SAM" id="MobiDB-lite"/>
    </source>
</evidence>
<dbReference type="AlphaFoldDB" id="A0A839SRR7"/>
<name>A0A839SRR7_9PROT</name>
<organism evidence="8 9">
    <name type="scientific">Limibacillus halophilus</name>
    <dbReference type="NCBI Taxonomy" id="1579333"/>
    <lineage>
        <taxon>Bacteria</taxon>
        <taxon>Pseudomonadati</taxon>
        <taxon>Pseudomonadota</taxon>
        <taxon>Alphaproteobacteria</taxon>
        <taxon>Rhodospirillales</taxon>
        <taxon>Rhodovibrionaceae</taxon>
        <taxon>Limibacillus</taxon>
    </lineage>
</organism>
<proteinExistence type="inferred from homology"/>
<dbReference type="InterPro" id="IPR039544">
    <property type="entry name" value="Tim44-like"/>
</dbReference>
<evidence type="ECO:0000256" key="6">
    <source>
        <dbReference type="SAM" id="Phobius"/>
    </source>
</evidence>
<evidence type="ECO:0000256" key="3">
    <source>
        <dbReference type="ARBA" id="ARBA00022946"/>
    </source>
</evidence>
<evidence type="ECO:0000313" key="9">
    <source>
        <dbReference type="Proteomes" id="UP000581135"/>
    </source>
</evidence>
<accession>A0A839SRR7</accession>
<feature type="compositionally biased region" description="Acidic residues" evidence="5">
    <location>
        <begin position="35"/>
        <end position="47"/>
    </location>
</feature>